<gene>
    <name evidence="10" type="primary">cas1</name>
    <name evidence="11" type="ORF">SE18_01700</name>
</gene>
<feature type="binding site" evidence="10">
    <location>
        <position position="240"/>
    </location>
    <ligand>
        <name>Mn(2+)</name>
        <dbReference type="ChEBI" id="CHEBI:29035"/>
    </ligand>
</feature>
<dbReference type="Proteomes" id="UP000050277">
    <property type="component" value="Unassembled WGS sequence"/>
</dbReference>
<dbReference type="PANTHER" id="PTHR34353">
    <property type="entry name" value="CRISPR-ASSOCIATED ENDONUCLEASE CAS1 1"/>
    <property type="match status" value="1"/>
</dbReference>
<dbReference type="STRING" id="70996.SE18_01700"/>
<evidence type="ECO:0000256" key="8">
    <source>
        <dbReference type="ARBA" id="ARBA00023211"/>
    </source>
</evidence>
<feature type="binding site" evidence="10">
    <location>
        <position position="160"/>
    </location>
    <ligand>
        <name>Mn(2+)</name>
        <dbReference type="ChEBI" id="CHEBI:29035"/>
    </ligand>
</feature>
<dbReference type="Pfam" id="PF01867">
    <property type="entry name" value="Cas_Cas1"/>
    <property type="match status" value="1"/>
</dbReference>
<dbReference type="Gene3D" id="3.100.10.20">
    <property type="entry name" value="CRISPR-associated endonuclease Cas1, N-terminal domain"/>
    <property type="match status" value="1"/>
</dbReference>
<evidence type="ECO:0000256" key="2">
    <source>
        <dbReference type="ARBA" id="ARBA00022723"/>
    </source>
</evidence>
<dbReference type="InterPro" id="IPR042206">
    <property type="entry name" value="CRISPR-assoc_Cas1_C"/>
</dbReference>
<dbReference type="GO" id="GO:0004519">
    <property type="term" value="F:endonuclease activity"/>
    <property type="evidence" value="ECO:0007669"/>
    <property type="project" value="UniProtKB-UniRule"/>
</dbReference>
<keyword evidence="1 10" id="KW-0540">Nuclease</keyword>
<keyword evidence="3 10" id="KW-0255">Endonuclease</keyword>
<comment type="subunit">
    <text evidence="9 10">Homodimer, forms a heterotetramer with a Cas2 homodimer.</text>
</comment>
<comment type="function">
    <text evidence="10">CRISPR (clustered regularly interspaced short palindromic repeat), is an adaptive immune system that provides protection against mobile genetic elements (viruses, transposable elements and conjugative plasmids). CRISPR clusters contain spacers, sequences complementary to antecedent mobile elements, and target invading nucleic acids. CRISPR clusters are transcribed and processed into CRISPR RNA (crRNA). Acts as a dsDNA endonuclease. Involved in the integration of spacer DNA into the CRISPR cassette.</text>
</comment>
<dbReference type="PANTHER" id="PTHR34353:SF2">
    <property type="entry name" value="CRISPR-ASSOCIATED ENDONUCLEASE CAS1 1"/>
    <property type="match status" value="1"/>
</dbReference>
<keyword evidence="5 10" id="KW-0460">Magnesium</keyword>
<dbReference type="GO" id="GO:0043571">
    <property type="term" value="P:maintenance of CRISPR repeat elements"/>
    <property type="evidence" value="ECO:0007669"/>
    <property type="project" value="UniProtKB-UniRule"/>
</dbReference>
<dbReference type="PATRIC" id="fig|70996.4.peg.750"/>
<evidence type="ECO:0000256" key="4">
    <source>
        <dbReference type="ARBA" id="ARBA00022801"/>
    </source>
</evidence>
<evidence type="ECO:0000313" key="12">
    <source>
        <dbReference type="Proteomes" id="UP000050277"/>
    </source>
</evidence>
<evidence type="ECO:0000256" key="3">
    <source>
        <dbReference type="ARBA" id="ARBA00022759"/>
    </source>
</evidence>
<dbReference type="NCBIfam" id="TIGR00287">
    <property type="entry name" value="cas1"/>
    <property type="match status" value="1"/>
</dbReference>
<keyword evidence="8 10" id="KW-0464">Manganese</keyword>
<dbReference type="AlphaFoldDB" id="A0A0P6YM70"/>
<evidence type="ECO:0000256" key="7">
    <source>
        <dbReference type="ARBA" id="ARBA00023125"/>
    </source>
</evidence>
<keyword evidence="12" id="KW-1185">Reference proteome</keyword>
<comment type="similarity">
    <text evidence="10">Belongs to the CRISPR-associated endonuclease Cas1 family.</text>
</comment>
<protein>
    <recommendedName>
        <fullName evidence="10">CRISPR-associated endonuclease Cas1</fullName>
        <ecNumber evidence="10">3.1.-.-</ecNumber>
    </recommendedName>
</protein>
<evidence type="ECO:0000256" key="5">
    <source>
        <dbReference type="ARBA" id="ARBA00022842"/>
    </source>
</evidence>
<proteinExistence type="inferred from homology"/>
<dbReference type="GO" id="GO:0051607">
    <property type="term" value="P:defense response to virus"/>
    <property type="evidence" value="ECO:0007669"/>
    <property type="project" value="UniProtKB-UniRule"/>
</dbReference>
<reference evidence="11 12" key="1">
    <citation type="submission" date="2015-07" db="EMBL/GenBank/DDBJ databases">
        <title>Whole genome sequence of Herpetosiphon geysericola DSM 7119.</title>
        <authorList>
            <person name="Hemp J."/>
            <person name="Ward L.M."/>
            <person name="Pace L.A."/>
            <person name="Fischer W.W."/>
        </authorList>
    </citation>
    <scope>NUCLEOTIDE SEQUENCE [LARGE SCALE GENOMIC DNA]</scope>
    <source>
        <strain evidence="11 12">DSM 7119</strain>
    </source>
</reference>
<dbReference type="CDD" id="cd09634">
    <property type="entry name" value="Cas1_I-II-III"/>
    <property type="match status" value="1"/>
</dbReference>
<feature type="binding site" evidence="10">
    <location>
        <position position="225"/>
    </location>
    <ligand>
        <name>Mn(2+)</name>
        <dbReference type="ChEBI" id="CHEBI:29035"/>
    </ligand>
</feature>
<dbReference type="RefSeq" id="WP_054532683.1">
    <property type="nucleotide sequence ID" value="NZ_LGKP01000004.1"/>
</dbReference>
<comment type="caution">
    <text evidence="11">The sequence shown here is derived from an EMBL/GenBank/DDBJ whole genome shotgun (WGS) entry which is preliminary data.</text>
</comment>
<evidence type="ECO:0000256" key="6">
    <source>
        <dbReference type="ARBA" id="ARBA00023118"/>
    </source>
</evidence>
<comment type="cofactor">
    <cofactor evidence="10">
        <name>Mg(2+)</name>
        <dbReference type="ChEBI" id="CHEBI:18420"/>
    </cofactor>
    <cofactor evidence="10">
        <name>Mn(2+)</name>
        <dbReference type="ChEBI" id="CHEBI:29035"/>
    </cofactor>
</comment>
<keyword evidence="2 10" id="KW-0479">Metal-binding</keyword>
<dbReference type="InterPro" id="IPR050646">
    <property type="entry name" value="Cas1"/>
</dbReference>
<accession>A0A0P6YM70</accession>
<dbReference type="GO" id="GO:0003677">
    <property type="term" value="F:DNA binding"/>
    <property type="evidence" value="ECO:0007669"/>
    <property type="project" value="UniProtKB-KW"/>
</dbReference>
<dbReference type="OrthoDB" id="9803119at2"/>
<dbReference type="EC" id="3.1.-.-" evidence="10"/>
<dbReference type="GO" id="GO:0046872">
    <property type="term" value="F:metal ion binding"/>
    <property type="evidence" value="ECO:0007669"/>
    <property type="project" value="UniProtKB-UniRule"/>
</dbReference>
<dbReference type="InterPro" id="IPR002729">
    <property type="entry name" value="CRISPR-assoc_Cas1"/>
</dbReference>
<keyword evidence="4 10" id="KW-0378">Hydrolase</keyword>
<name>A0A0P6YM70_9CHLR</name>
<evidence type="ECO:0000256" key="1">
    <source>
        <dbReference type="ARBA" id="ARBA00022722"/>
    </source>
</evidence>
<organism evidence="11 12">
    <name type="scientific">Herpetosiphon geysericola</name>
    <dbReference type="NCBI Taxonomy" id="70996"/>
    <lineage>
        <taxon>Bacteria</taxon>
        <taxon>Bacillati</taxon>
        <taxon>Chloroflexota</taxon>
        <taxon>Chloroflexia</taxon>
        <taxon>Herpetosiphonales</taxon>
        <taxon>Herpetosiphonaceae</taxon>
        <taxon>Herpetosiphon</taxon>
    </lineage>
</organism>
<sequence>MATLYVLEQGAEIRCDGERLAIWQTDQELGNVPMAKLEDIVVMGNVGFSTPAIKRLLDQQIEVTFLTTQGRYHGRLIGEVTAHVALRRAQYRRADDEAWALAMAQACVSGKLRNCRAVLQRFARNRQNVDANVQESIAALEHFIERVERTTKISSLVGVEGSGSAAYFGGLRSLFDQEWMFNNRNRRPPTDPVNVLLSLGYTLLVHKTLGAVQAVGFDPYQGFLHQLDYNRPSLVLDLIEEFRPILVDALVIRCCSDGRLNASDFSPSDDPKHPILLSNEGKKRFVAAFEERMRTEVTHPDGADGRPGKVSYWRCIELQARQLARAIQTGNGYQAWTTR</sequence>
<dbReference type="GO" id="GO:0016787">
    <property type="term" value="F:hydrolase activity"/>
    <property type="evidence" value="ECO:0007669"/>
    <property type="project" value="UniProtKB-KW"/>
</dbReference>
<keyword evidence="7 10" id="KW-0238">DNA-binding</keyword>
<dbReference type="HAMAP" id="MF_01470">
    <property type="entry name" value="Cas1"/>
    <property type="match status" value="1"/>
</dbReference>
<evidence type="ECO:0000256" key="9">
    <source>
        <dbReference type="ARBA" id="ARBA00038592"/>
    </source>
</evidence>
<evidence type="ECO:0000256" key="10">
    <source>
        <dbReference type="HAMAP-Rule" id="MF_01470"/>
    </source>
</evidence>
<dbReference type="EMBL" id="LGKP01000004">
    <property type="protein sequence ID" value="KPL91721.1"/>
    <property type="molecule type" value="Genomic_DNA"/>
</dbReference>
<dbReference type="InterPro" id="IPR042211">
    <property type="entry name" value="CRISPR-assoc_Cas1_N"/>
</dbReference>
<evidence type="ECO:0000313" key="11">
    <source>
        <dbReference type="EMBL" id="KPL91721.1"/>
    </source>
</evidence>
<dbReference type="Gene3D" id="1.20.120.920">
    <property type="entry name" value="CRISPR-associated endonuclease Cas1, C-terminal domain"/>
    <property type="match status" value="1"/>
</dbReference>
<keyword evidence="6 10" id="KW-0051">Antiviral defense</keyword>